<accession>A0A2N9HNB9</accession>
<sequence>MAEKTEGDVTRWSRERRCGCLECLEDPLEELGSGMEDSVVVDA</sequence>
<protein>
    <submittedName>
        <fullName evidence="1">Uncharacterized protein</fullName>
    </submittedName>
</protein>
<gene>
    <name evidence="1" type="ORF">FSB_LOCUS43548</name>
</gene>
<dbReference type="EMBL" id="OIVN01004135">
    <property type="protein sequence ID" value="SPD15666.1"/>
    <property type="molecule type" value="Genomic_DNA"/>
</dbReference>
<dbReference type="AlphaFoldDB" id="A0A2N9HNB9"/>
<name>A0A2N9HNB9_FAGSY</name>
<organism evidence="1">
    <name type="scientific">Fagus sylvatica</name>
    <name type="common">Beechnut</name>
    <dbReference type="NCBI Taxonomy" id="28930"/>
    <lineage>
        <taxon>Eukaryota</taxon>
        <taxon>Viridiplantae</taxon>
        <taxon>Streptophyta</taxon>
        <taxon>Embryophyta</taxon>
        <taxon>Tracheophyta</taxon>
        <taxon>Spermatophyta</taxon>
        <taxon>Magnoliopsida</taxon>
        <taxon>eudicotyledons</taxon>
        <taxon>Gunneridae</taxon>
        <taxon>Pentapetalae</taxon>
        <taxon>rosids</taxon>
        <taxon>fabids</taxon>
        <taxon>Fagales</taxon>
        <taxon>Fagaceae</taxon>
        <taxon>Fagus</taxon>
    </lineage>
</organism>
<reference evidence="1" key="1">
    <citation type="submission" date="2018-02" db="EMBL/GenBank/DDBJ databases">
        <authorList>
            <person name="Cohen D.B."/>
            <person name="Kent A.D."/>
        </authorList>
    </citation>
    <scope>NUCLEOTIDE SEQUENCE</scope>
</reference>
<evidence type="ECO:0000313" key="1">
    <source>
        <dbReference type="EMBL" id="SPD15666.1"/>
    </source>
</evidence>
<proteinExistence type="predicted"/>